<evidence type="ECO:0000313" key="2">
    <source>
        <dbReference type="Proteomes" id="UP001239782"/>
    </source>
</evidence>
<proteinExistence type="predicted"/>
<dbReference type="Pfam" id="PF12915">
    <property type="entry name" value="DUF3833"/>
    <property type="match status" value="1"/>
</dbReference>
<dbReference type="Proteomes" id="UP001239782">
    <property type="component" value="Chromosome"/>
</dbReference>
<sequence length="196" mass="22497">MLRKLFRFKEKGSFKGNASKTKCFFRICVMSVLAGFLTGCAVSIEDYQASQPAFKLEEFFEGKLIAWGTFQDRSGKVTRRFKVDMEGSWQGSKGVLDEDFIYDDGEKQKRIWYLEKLSEGRYRGTASDVVGEAIGEVEGFALNWSYDLLLPVDDTEYQLTFNDWMYLLDERSVINKASVTKFGIEVGQVTLFIQKQ</sequence>
<accession>A0AA51RV88</accession>
<dbReference type="RefSeq" id="WP_309203436.1">
    <property type="nucleotide sequence ID" value="NZ_CP133548.1"/>
</dbReference>
<dbReference type="KEGG" id="plei:Q9312_04775"/>
<protein>
    <submittedName>
        <fullName evidence="1">DUF3833 domain-containing protein</fullName>
    </submittedName>
</protein>
<organism evidence="1 2">
    <name type="scientific">Pleionea litopenaei</name>
    <dbReference type="NCBI Taxonomy" id="3070815"/>
    <lineage>
        <taxon>Bacteria</taxon>
        <taxon>Pseudomonadati</taxon>
        <taxon>Pseudomonadota</taxon>
        <taxon>Gammaproteobacteria</taxon>
        <taxon>Oceanospirillales</taxon>
        <taxon>Pleioneaceae</taxon>
        <taxon>Pleionea</taxon>
    </lineage>
</organism>
<gene>
    <name evidence="1" type="ORF">Q9312_04775</name>
</gene>
<reference evidence="1 2" key="1">
    <citation type="submission" date="2023-08" db="EMBL/GenBank/DDBJ databases">
        <title>Pleionea litopenaei sp. nov., isolated from stomach of juvenile Litopenaeus vannamei.</title>
        <authorList>
            <person name="Rho A.M."/>
            <person name="Hwang C.Y."/>
        </authorList>
    </citation>
    <scope>NUCLEOTIDE SEQUENCE [LARGE SCALE GENOMIC DNA]</scope>
    <source>
        <strain evidence="1 2">HL-JVS1</strain>
    </source>
</reference>
<dbReference type="InterPro" id="IPR024409">
    <property type="entry name" value="DUF3833"/>
</dbReference>
<keyword evidence="2" id="KW-1185">Reference proteome</keyword>
<dbReference type="EMBL" id="CP133548">
    <property type="protein sequence ID" value="WMS88232.1"/>
    <property type="molecule type" value="Genomic_DNA"/>
</dbReference>
<name>A0AA51RV88_9GAMM</name>
<evidence type="ECO:0000313" key="1">
    <source>
        <dbReference type="EMBL" id="WMS88232.1"/>
    </source>
</evidence>
<dbReference type="AlphaFoldDB" id="A0AA51RV88"/>